<name>A0ABN6L6L7_9BACT</name>
<keyword evidence="1" id="KW-0812">Transmembrane</keyword>
<dbReference type="Proteomes" id="UP001354989">
    <property type="component" value="Chromosome"/>
</dbReference>
<feature type="transmembrane region" description="Helical" evidence="1">
    <location>
        <begin position="37"/>
        <end position="54"/>
    </location>
</feature>
<keyword evidence="1" id="KW-1133">Transmembrane helix</keyword>
<evidence type="ECO:0000313" key="3">
    <source>
        <dbReference type="Proteomes" id="UP001354989"/>
    </source>
</evidence>
<keyword evidence="1" id="KW-0472">Membrane</keyword>
<accession>A0ABN6L6L7</accession>
<gene>
    <name evidence="2" type="ORF">PEPS_07740</name>
</gene>
<keyword evidence="3" id="KW-1185">Reference proteome</keyword>
<proteinExistence type="predicted"/>
<sequence length="80" mass="9192">MILLQCLNLKSMNRTWFISLFTIAFGGGYVYGHFVDWDEGTIFMLVSVFILTGLRRKYLGMSWPWLGGTLCDIVAYFKAP</sequence>
<protein>
    <submittedName>
        <fullName evidence="2">Uncharacterized protein</fullName>
    </submittedName>
</protein>
<evidence type="ECO:0000256" key="1">
    <source>
        <dbReference type="SAM" id="Phobius"/>
    </source>
</evidence>
<evidence type="ECO:0000313" key="2">
    <source>
        <dbReference type="EMBL" id="BDC98493.1"/>
    </source>
</evidence>
<organism evidence="2 3">
    <name type="scientific">Persicobacter psychrovividus</name>
    <dbReference type="NCBI Taxonomy" id="387638"/>
    <lineage>
        <taxon>Bacteria</taxon>
        <taxon>Pseudomonadati</taxon>
        <taxon>Bacteroidota</taxon>
        <taxon>Cytophagia</taxon>
        <taxon>Cytophagales</taxon>
        <taxon>Persicobacteraceae</taxon>
        <taxon>Persicobacter</taxon>
    </lineage>
</organism>
<dbReference type="EMBL" id="AP025292">
    <property type="protein sequence ID" value="BDC98493.1"/>
    <property type="molecule type" value="Genomic_DNA"/>
</dbReference>
<reference evidence="2 3" key="1">
    <citation type="submission" date="2021-12" db="EMBL/GenBank/DDBJ databases">
        <title>Genome sequencing of bacteria with rrn-lacking chromosome and rrn-plasmid.</title>
        <authorList>
            <person name="Anda M."/>
            <person name="Iwasaki W."/>
        </authorList>
    </citation>
    <scope>NUCLEOTIDE SEQUENCE [LARGE SCALE GENOMIC DNA]</scope>
    <source>
        <strain evidence="2 3">NBRC 101262</strain>
    </source>
</reference>
<feature type="transmembrane region" description="Helical" evidence="1">
    <location>
        <begin position="12"/>
        <end position="31"/>
    </location>
</feature>